<evidence type="ECO:0000313" key="2">
    <source>
        <dbReference type="EMBL" id="MBW3470255.1"/>
    </source>
</evidence>
<dbReference type="InterPro" id="IPR002734">
    <property type="entry name" value="RibDG_C"/>
</dbReference>
<protein>
    <submittedName>
        <fullName evidence="2">Dihydrofolate reductase</fullName>
    </submittedName>
</protein>
<evidence type="ECO:0000259" key="1">
    <source>
        <dbReference type="Pfam" id="PF01872"/>
    </source>
</evidence>
<evidence type="ECO:0000313" key="3">
    <source>
        <dbReference type="Proteomes" id="UP000727490"/>
    </source>
</evidence>
<dbReference type="PANTHER" id="PTHR38011">
    <property type="entry name" value="DIHYDROFOLATE REDUCTASE FAMILY PROTEIN (AFU_ORTHOLOGUE AFUA_8G06820)"/>
    <property type="match status" value="1"/>
</dbReference>
<keyword evidence="3" id="KW-1185">Reference proteome</keyword>
<dbReference type="EMBL" id="RPHB01000013">
    <property type="protein sequence ID" value="MBW3470255.1"/>
    <property type="molecule type" value="Genomic_DNA"/>
</dbReference>
<proteinExistence type="predicted"/>
<comment type="caution">
    <text evidence="2">The sequence shown here is derived from an EMBL/GenBank/DDBJ whole genome shotgun (WGS) entry which is preliminary data.</text>
</comment>
<dbReference type="GO" id="GO:0008703">
    <property type="term" value="F:5-amino-6-(5-phosphoribosylamino)uracil reductase activity"/>
    <property type="evidence" value="ECO:0007669"/>
    <property type="project" value="InterPro"/>
</dbReference>
<dbReference type="PANTHER" id="PTHR38011:SF11">
    <property type="entry name" value="2,5-DIAMINO-6-RIBOSYLAMINO-4(3H)-PYRIMIDINONE 5'-PHOSPHATE REDUCTASE"/>
    <property type="match status" value="1"/>
</dbReference>
<dbReference type="RefSeq" id="WP_219293964.1">
    <property type="nucleotide sequence ID" value="NZ_RPHB01000013.1"/>
</dbReference>
<dbReference type="Proteomes" id="UP000727490">
    <property type="component" value="Unassembled WGS sequence"/>
</dbReference>
<dbReference type="InterPro" id="IPR050765">
    <property type="entry name" value="Riboflavin_Biosynth_HTPR"/>
</dbReference>
<name>A0A951J020_9BACT</name>
<dbReference type="Pfam" id="PF01872">
    <property type="entry name" value="RibD_C"/>
    <property type="match status" value="1"/>
</dbReference>
<dbReference type="AlphaFoldDB" id="A0A951J020"/>
<accession>A0A951J020</accession>
<feature type="domain" description="Bacterial bifunctional deaminase-reductase C-terminal" evidence="1">
    <location>
        <begin position="2"/>
        <end position="174"/>
    </location>
</feature>
<reference evidence="2 3" key="1">
    <citation type="journal article" date="2020" name="Syst. Appl. Microbiol.">
        <title>Arthrospiribacter ruber gen. nov., sp. nov., a novel bacterium isolated from Arthrospira cultures.</title>
        <authorList>
            <person name="Waleron M."/>
            <person name="Misztak A."/>
            <person name="Waleron M.M."/>
            <person name="Furmaniak M."/>
            <person name="Mrozik A."/>
            <person name="Waleron K."/>
        </authorList>
    </citation>
    <scope>NUCLEOTIDE SEQUENCE [LARGE SCALE GENOMIC DNA]</scope>
    <source>
        <strain evidence="2 3">DPMB0001</strain>
    </source>
</reference>
<gene>
    <name evidence="2" type="ORF">EGN73_20925</name>
</gene>
<sequence length="188" mass="20942">MPKVIAAFNMTLDGFCDHTSIDGNEEMHQLYADLINQAGALLYGRITYQLMEYWIPIAKQPTGDKATDAFAAAIDKAPKIVFSTTLKELGWDSAKLAVKSLKEEVLDLKQNTGKDIYVCSPSLIVELTNLQLIDEYQLCVHPVIVGNGLPLFKNISQKINLKLEKTEMLGFGAVVLYYQNVKDNNVDN</sequence>
<organism evidence="2 3">
    <name type="scientific">Arthrospiribacter ruber</name>
    <dbReference type="NCBI Taxonomy" id="2487934"/>
    <lineage>
        <taxon>Bacteria</taxon>
        <taxon>Pseudomonadati</taxon>
        <taxon>Bacteroidota</taxon>
        <taxon>Cytophagia</taxon>
        <taxon>Cytophagales</taxon>
        <taxon>Cyclobacteriaceae</taxon>
        <taxon>Arthrospiribacter</taxon>
    </lineage>
</organism>
<dbReference type="GO" id="GO:0009231">
    <property type="term" value="P:riboflavin biosynthetic process"/>
    <property type="evidence" value="ECO:0007669"/>
    <property type="project" value="InterPro"/>
</dbReference>